<feature type="compositionally biased region" description="Basic and acidic residues" evidence="1">
    <location>
        <begin position="250"/>
        <end position="277"/>
    </location>
</feature>
<dbReference type="OrthoDB" id="3946750at2759"/>
<gene>
    <name evidence="2" type="ORF">G7Y89_g1515</name>
</gene>
<evidence type="ECO:0000313" key="2">
    <source>
        <dbReference type="EMBL" id="KAF4636574.1"/>
    </source>
</evidence>
<feature type="region of interest" description="Disordered" evidence="1">
    <location>
        <begin position="451"/>
        <end position="494"/>
    </location>
</feature>
<accession>A0A8H4RV54</accession>
<evidence type="ECO:0000313" key="3">
    <source>
        <dbReference type="Proteomes" id="UP000566819"/>
    </source>
</evidence>
<sequence>MLSSQVAVVSQTSTFLPTSLASSAVMLRHPRRLCRRSGSNQQIRSFRFGLWSSYLDPIFRKELQHRHRVVKHKYIEALHRKLSWDRRDRQIPEYARHMGLKGFMCSAWHRQDQRPGGRWVNVDKIDEINGEARERRENGVEDVDGSARDKILKDEAAARDIFRTRLYHRMRWSPLDYSPLFARKRHEDIVPSEKEYEIDPITNRKVFKTPTAKTDESTRKAIEVPVKTFKGYRSQFEDLFPPTETSQGESGREYTSKGRKEFNDSVRESLKAYEEKYNPSYHTKIQTQPDEKRDAMQEGLRKFDAKMSYDKPFLAHEPDGKKPEKSSPVEEGLKSYDNKTSYDGPFLAYEPDGQPSSGKKQDQLQEGLHEYDAKASYNQPFLAYEPDGNPQSQEKPDPVQEGLKGYDSRTSYKKPFLAYEPDGNPSNTENFDPVQEGLKGYDARTSYKRPFLAYEPDGNPADHEAPDPVQEGLKNYDSKTSYDEPFISRGAKEL</sequence>
<name>A0A8H4RV54_9HELO</name>
<organism evidence="2 3">
    <name type="scientific">Cudoniella acicularis</name>
    <dbReference type="NCBI Taxonomy" id="354080"/>
    <lineage>
        <taxon>Eukaryota</taxon>
        <taxon>Fungi</taxon>
        <taxon>Dikarya</taxon>
        <taxon>Ascomycota</taxon>
        <taxon>Pezizomycotina</taxon>
        <taxon>Leotiomycetes</taxon>
        <taxon>Helotiales</taxon>
        <taxon>Tricladiaceae</taxon>
        <taxon>Cudoniella</taxon>
    </lineage>
</organism>
<dbReference type="EMBL" id="JAAMPI010000059">
    <property type="protein sequence ID" value="KAF4636574.1"/>
    <property type="molecule type" value="Genomic_DNA"/>
</dbReference>
<keyword evidence="3" id="KW-1185">Reference proteome</keyword>
<feature type="compositionally biased region" description="Basic and acidic residues" evidence="1">
    <location>
        <begin position="289"/>
        <end position="337"/>
    </location>
</feature>
<dbReference type="AlphaFoldDB" id="A0A8H4RV54"/>
<feature type="region of interest" description="Disordered" evidence="1">
    <location>
        <begin position="238"/>
        <end position="436"/>
    </location>
</feature>
<comment type="caution">
    <text evidence="2">The sequence shown here is derived from an EMBL/GenBank/DDBJ whole genome shotgun (WGS) entry which is preliminary data.</text>
</comment>
<protein>
    <submittedName>
        <fullName evidence="2">Uncharacterized protein</fullName>
    </submittedName>
</protein>
<evidence type="ECO:0000256" key="1">
    <source>
        <dbReference type="SAM" id="MobiDB-lite"/>
    </source>
</evidence>
<proteinExistence type="predicted"/>
<reference evidence="2 3" key="1">
    <citation type="submission" date="2020-03" db="EMBL/GenBank/DDBJ databases">
        <title>Draft Genome Sequence of Cudoniella acicularis.</title>
        <authorList>
            <person name="Buettner E."/>
            <person name="Kellner H."/>
        </authorList>
    </citation>
    <scope>NUCLEOTIDE SEQUENCE [LARGE SCALE GENOMIC DNA]</scope>
    <source>
        <strain evidence="2 3">DSM 108380</strain>
    </source>
</reference>
<feature type="compositionally biased region" description="Basic and acidic residues" evidence="1">
    <location>
        <begin position="359"/>
        <end position="373"/>
    </location>
</feature>
<dbReference type="Proteomes" id="UP000566819">
    <property type="component" value="Unassembled WGS sequence"/>
</dbReference>